<dbReference type="AlphaFoldDB" id="A8PCR3"/>
<dbReference type="InParanoid" id="A8PCR3"/>
<comment type="caution">
    <text evidence="2">The sequence shown here is derived from an EMBL/GenBank/DDBJ whole genome shotgun (WGS) entry which is preliminary data.</text>
</comment>
<dbReference type="EMBL" id="AACS02000011">
    <property type="protein sequence ID" value="EAU81354.2"/>
    <property type="molecule type" value="Genomic_DNA"/>
</dbReference>
<dbReference type="VEuPathDB" id="FungiDB:CC1G_11611"/>
<sequence length="72" mass="8082">MGILFYLALSVAAFGWSEFNSNSDGELWDPLTIQEFTSDVLDTINKDAAQTASSEPEQRFGFNAEDWMNRNA</sequence>
<keyword evidence="1" id="KW-0732">Signal</keyword>
<feature type="signal peptide" evidence="1">
    <location>
        <begin position="1"/>
        <end position="17"/>
    </location>
</feature>
<dbReference type="Proteomes" id="UP000001861">
    <property type="component" value="Unassembled WGS sequence"/>
</dbReference>
<reference evidence="2 3" key="1">
    <citation type="journal article" date="2010" name="Proc. Natl. Acad. Sci. U.S.A.">
        <title>Insights into evolution of multicellular fungi from the assembled chromosomes of the mushroom Coprinopsis cinerea (Coprinus cinereus).</title>
        <authorList>
            <person name="Stajich J.E."/>
            <person name="Wilke S.K."/>
            <person name="Ahren D."/>
            <person name="Au C.H."/>
            <person name="Birren B.W."/>
            <person name="Borodovsky M."/>
            <person name="Burns C."/>
            <person name="Canback B."/>
            <person name="Casselton L.A."/>
            <person name="Cheng C.K."/>
            <person name="Deng J."/>
            <person name="Dietrich F.S."/>
            <person name="Fargo D.C."/>
            <person name="Farman M.L."/>
            <person name="Gathman A.C."/>
            <person name="Goldberg J."/>
            <person name="Guigo R."/>
            <person name="Hoegger P.J."/>
            <person name="Hooker J.B."/>
            <person name="Huggins A."/>
            <person name="James T.Y."/>
            <person name="Kamada T."/>
            <person name="Kilaru S."/>
            <person name="Kodira C."/>
            <person name="Kues U."/>
            <person name="Kupfer D."/>
            <person name="Kwan H.S."/>
            <person name="Lomsadze A."/>
            <person name="Li W."/>
            <person name="Lilly W.W."/>
            <person name="Ma L.J."/>
            <person name="Mackey A.J."/>
            <person name="Manning G."/>
            <person name="Martin F."/>
            <person name="Muraguchi H."/>
            <person name="Natvig D.O."/>
            <person name="Palmerini H."/>
            <person name="Ramesh M.A."/>
            <person name="Rehmeyer C.J."/>
            <person name="Roe B.A."/>
            <person name="Shenoy N."/>
            <person name="Stanke M."/>
            <person name="Ter-Hovhannisyan V."/>
            <person name="Tunlid A."/>
            <person name="Velagapudi R."/>
            <person name="Vision T.J."/>
            <person name="Zeng Q."/>
            <person name="Zolan M.E."/>
            <person name="Pukkila P.J."/>
        </authorList>
    </citation>
    <scope>NUCLEOTIDE SEQUENCE [LARGE SCALE GENOMIC DNA]</scope>
    <source>
        <strain evidence="3">Okayama-7 / 130 / ATCC MYA-4618 / FGSC 9003</strain>
    </source>
</reference>
<name>A8PCR3_COPC7</name>
<evidence type="ECO:0000313" key="2">
    <source>
        <dbReference type="EMBL" id="EAU81354.2"/>
    </source>
</evidence>
<dbReference type="RefSeq" id="XP_001840454.2">
    <property type="nucleotide sequence ID" value="XM_001840402.2"/>
</dbReference>
<proteinExistence type="predicted"/>
<dbReference type="KEGG" id="cci:CC1G_11611"/>
<accession>A8PCR3</accession>
<evidence type="ECO:0000313" key="3">
    <source>
        <dbReference type="Proteomes" id="UP000001861"/>
    </source>
</evidence>
<organism evidence="2 3">
    <name type="scientific">Coprinopsis cinerea (strain Okayama-7 / 130 / ATCC MYA-4618 / FGSC 9003)</name>
    <name type="common">Inky cap fungus</name>
    <name type="synonym">Hormographiella aspergillata</name>
    <dbReference type="NCBI Taxonomy" id="240176"/>
    <lineage>
        <taxon>Eukaryota</taxon>
        <taxon>Fungi</taxon>
        <taxon>Dikarya</taxon>
        <taxon>Basidiomycota</taxon>
        <taxon>Agaricomycotina</taxon>
        <taxon>Agaricomycetes</taxon>
        <taxon>Agaricomycetidae</taxon>
        <taxon>Agaricales</taxon>
        <taxon>Agaricineae</taxon>
        <taxon>Psathyrellaceae</taxon>
        <taxon>Coprinopsis</taxon>
    </lineage>
</organism>
<dbReference type="GeneID" id="6017099"/>
<keyword evidence="3" id="KW-1185">Reference proteome</keyword>
<feature type="chain" id="PRO_5002727759" evidence="1">
    <location>
        <begin position="18"/>
        <end position="72"/>
    </location>
</feature>
<protein>
    <submittedName>
        <fullName evidence="2">Uncharacterized protein</fullName>
    </submittedName>
</protein>
<evidence type="ECO:0000256" key="1">
    <source>
        <dbReference type="SAM" id="SignalP"/>
    </source>
</evidence>
<dbReference type="HOGENOM" id="CLU_2722129_0_0_1"/>
<gene>
    <name evidence="2" type="ORF">CC1G_11611</name>
</gene>